<dbReference type="PANTHER" id="PTHR15263:SF1">
    <property type="entry name" value="NF-KAPPA-B INHIBITOR-LIKE PROTEIN 1"/>
    <property type="match status" value="1"/>
</dbReference>
<evidence type="ECO:0000256" key="1">
    <source>
        <dbReference type="ARBA" id="ARBA00004123"/>
    </source>
</evidence>
<comment type="subcellular location">
    <subcellularLocation>
        <location evidence="1">Nucleus</location>
    </subcellularLocation>
</comment>
<evidence type="ECO:0000256" key="4">
    <source>
        <dbReference type="ARBA" id="ARBA00023043"/>
    </source>
</evidence>
<feature type="region of interest" description="Disordered" evidence="6">
    <location>
        <begin position="1"/>
        <end position="90"/>
    </location>
</feature>
<evidence type="ECO:0000256" key="2">
    <source>
        <dbReference type="ARBA" id="ARBA00022553"/>
    </source>
</evidence>
<evidence type="ECO:0008006" key="9">
    <source>
        <dbReference type="Google" id="ProtNLM"/>
    </source>
</evidence>
<keyword evidence="4" id="KW-0040">ANK repeat</keyword>
<reference evidence="7 8" key="1">
    <citation type="submission" date="2011-10" db="EMBL/GenBank/DDBJ databases">
        <authorList>
            <person name="Genoscope - CEA"/>
        </authorList>
    </citation>
    <scope>NUCLEOTIDE SEQUENCE [LARGE SCALE GENOMIC DNA]</scope>
    <source>
        <strain evidence="7 8">RCC 1105</strain>
    </source>
</reference>
<evidence type="ECO:0000313" key="7">
    <source>
        <dbReference type="EMBL" id="CCO16694.1"/>
    </source>
</evidence>
<gene>
    <name evidence="7" type="ORF">Bathy05g01280</name>
</gene>
<dbReference type="GeneID" id="19015632"/>
<evidence type="ECO:0000256" key="6">
    <source>
        <dbReference type="SAM" id="MobiDB-lite"/>
    </source>
</evidence>
<evidence type="ECO:0000256" key="5">
    <source>
        <dbReference type="ARBA" id="ARBA00023242"/>
    </source>
</evidence>
<sequence length="319" mass="37642">MKTATTNSEKKKKKKKKKNDVEQEEEEFERINPLRRRGRERARSRPYDDDIDDAQRGRQTSTSSSSSSSDDDDDTSDDDDDDTDKNKAADDILLENSRRMRFNDIRRKRELFTQVERERDTLIRIQREKEMRVYLDQEMVEMKKKLTIESALNEEEDEERIRNAEMAAETLCKYLDDAECFTRQDIDWDDHERKWTEFDTASTYRGGGKAGEEQKTITISNVPWPPSEDILQHMAAFEMRQKQEEGEEELEPGKGAQRKVAAAEKIYKKAFRRANLRWHPDKFTAKYGKYLDESDRVAILARVEEISMTVNSSYEQLMF</sequence>
<keyword evidence="8" id="KW-1185">Reference proteome</keyword>
<dbReference type="GO" id="GO:0005634">
    <property type="term" value="C:nucleus"/>
    <property type="evidence" value="ECO:0007669"/>
    <property type="project" value="UniProtKB-SubCell"/>
</dbReference>
<accession>K8EFC1</accession>
<dbReference type="GO" id="GO:0043124">
    <property type="term" value="P:negative regulation of canonical NF-kappaB signal transduction"/>
    <property type="evidence" value="ECO:0007669"/>
    <property type="project" value="InterPro"/>
</dbReference>
<keyword evidence="2" id="KW-0597">Phosphoprotein</keyword>
<dbReference type="EMBL" id="FO082274">
    <property type="protein sequence ID" value="CCO16694.1"/>
    <property type="molecule type" value="Genomic_DNA"/>
</dbReference>
<dbReference type="Proteomes" id="UP000198341">
    <property type="component" value="Chromosome 5"/>
</dbReference>
<feature type="compositionally biased region" description="Acidic residues" evidence="6">
    <location>
        <begin position="69"/>
        <end position="83"/>
    </location>
</feature>
<dbReference type="RefSeq" id="XP_007513136.1">
    <property type="nucleotide sequence ID" value="XM_007513074.1"/>
</dbReference>
<dbReference type="AlphaFoldDB" id="K8EFC1"/>
<dbReference type="PANTHER" id="PTHR15263">
    <property type="entry name" value="I-KAPPA-B-LIKE PROTEIN IKBL"/>
    <property type="match status" value="1"/>
</dbReference>
<keyword evidence="3" id="KW-0677">Repeat</keyword>
<proteinExistence type="predicted"/>
<feature type="compositionally biased region" description="Basic and acidic residues" evidence="6">
    <location>
        <begin position="41"/>
        <end position="56"/>
    </location>
</feature>
<evidence type="ECO:0000313" key="8">
    <source>
        <dbReference type="Proteomes" id="UP000198341"/>
    </source>
</evidence>
<dbReference type="KEGG" id="bpg:Bathy05g01280"/>
<evidence type="ECO:0000256" key="3">
    <source>
        <dbReference type="ARBA" id="ARBA00022737"/>
    </source>
</evidence>
<dbReference type="InterPro" id="IPR038753">
    <property type="entry name" value="NFKBIL1"/>
</dbReference>
<name>K8EFC1_9CHLO</name>
<organism evidence="7 8">
    <name type="scientific">Bathycoccus prasinos</name>
    <dbReference type="NCBI Taxonomy" id="41875"/>
    <lineage>
        <taxon>Eukaryota</taxon>
        <taxon>Viridiplantae</taxon>
        <taxon>Chlorophyta</taxon>
        <taxon>Mamiellophyceae</taxon>
        <taxon>Mamiellales</taxon>
        <taxon>Bathycoccaceae</taxon>
        <taxon>Bathycoccus</taxon>
    </lineage>
</organism>
<protein>
    <recommendedName>
        <fullName evidence="9">J domain-containing protein</fullName>
    </recommendedName>
</protein>
<dbReference type="OrthoDB" id="567898at2759"/>
<keyword evidence="5" id="KW-0539">Nucleus</keyword>